<organism evidence="3 4">
    <name type="scientific">Aspergillus chevalieri</name>
    <name type="common">Eurotium chevalieri</name>
    <dbReference type="NCBI Taxonomy" id="182096"/>
    <lineage>
        <taxon>Eukaryota</taxon>
        <taxon>Fungi</taxon>
        <taxon>Dikarya</taxon>
        <taxon>Ascomycota</taxon>
        <taxon>Pezizomycotina</taxon>
        <taxon>Eurotiomycetes</taxon>
        <taxon>Eurotiomycetidae</taxon>
        <taxon>Eurotiales</taxon>
        <taxon>Aspergillaceae</taxon>
        <taxon>Aspergillus</taxon>
        <taxon>Aspergillus subgen. Aspergillus</taxon>
    </lineage>
</organism>
<keyword evidence="4" id="KW-1185">Reference proteome</keyword>
<reference evidence="3" key="2">
    <citation type="submission" date="2021-02" db="EMBL/GenBank/DDBJ databases">
        <title>Aspergillus chevalieri M1 genome sequence.</title>
        <authorList>
            <person name="Kadooka C."/>
            <person name="Mori K."/>
            <person name="Futagami T."/>
        </authorList>
    </citation>
    <scope>NUCLEOTIDE SEQUENCE</scope>
    <source>
        <strain evidence="3">M1</strain>
    </source>
</reference>
<dbReference type="AlphaFoldDB" id="A0A7R7VPY9"/>
<evidence type="ECO:0000313" key="4">
    <source>
        <dbReference type="Proteomes" id="UP000637239"/>
    </source>
</evidence>
<feature type="compositionally biased region" description="Low complexity" evidence="1">
    <location>
        <begin position="146"/>
        <end position="161"/>
    </location>
</feature>
<gene>
    <name evidence="3" type="ORF">ACHE_41260S</name>
</gene>
<sequence>MPYLHTPQAYLEQSALLLQAYPDSRITTKYSFPSQRPTALKKAQARQSQRQEQQQQSQDTATTPSQSTPAPQTPVATLTLKTYNPAAGICLQYRTNKAAEVGRLITSLGKLAGGADVAALGLGAAPATAAAAGTAGDVEMTDAPVAAEEGSAAAQTAGQAEGKPDVGAKGGKSKRKGKGKR</sequence>
<accession>A0A7R7VPY9</accession>
<reference evidence="3" key="1">
    <citation type="submission" date="2021-01" db="EMBL/GenBank/DDBJ databases">
        <authorList>
            <consortium name="Aspergillus chevalieri M1 genome sequencing consortium"/>
            <person name="Kazuki M."/>
            <person name="Futagami T."/>
        </authorList>
    </citation>
    <scope>NUCLEOTIDE SEQUENCE</scope>
    <source>
        <strain evidence="3">M1</strain>
    </source>
</reference>
<feature type="region of interest" description="Disordered" evidence="1">
    <location>
        <begin position="28"/>
        <end position="73"/>
    </location>
</feature>
<dbReference type="RefSeq" id="XP_043137218.1">
    <property type="nucleotide sequence ID" value="XM_043279550.1"/>
</dbReference>
<dbReference type="PANTHER" id="PTHR12834:SF12">
    <property type="entry name" value="SIGNAL RECOGNITION PARTICLE 9 KDA PROTEIN"/>
    <property type="match status" value="1"/>
</dbReference>
<dbReference type="Proteomes" id="UP000637239">
    <property type="component" value="Chromosome 4"/>
</dbReference>
<dbReference type="InterPro" id="IPR039432">
    <property type="entry name" value="SRP9_dom"/>
</dbReference>
<protein>
    <recommendedName>
        <fullName evidence="2">SRP9 domain-containing protein</fullName>
    </recommendedName>
</protein>
<dbReference type="GeneID" id="66983054"/>
<dbReference type="GO" id="GO:0006614">
    <property type="term" value="P:SRP-dependent cotranslational protein targeting to membrane"/>
    <property type="evidence" value="ECO:0007669"/>
    <property type="project" value="InterPro"/>
</dbReference>
<evidence type="ECO:0000313" key="3">
    <source>
        <dbReference type="EMBL" id="BCR88696.1"/>
    </source>
</evidence>
<evidence type="ECO:0000256" key="1">
    <source>
        <dbReference type="SAM" id="MobiDB-lite"/>
    </source>
</evidence>
<feature type="region of interest" description="Disordered" evidence="1">
    <location>
        <begin position="141"/>
        <end position="181"/>
    </location>
</feature>
<feature type="compositionally biased region" description="Polar residues" evidence="1">
    <location>
        <begin position="28"/>
        <end position="37"/>
    </location>
</feature>
<dbReference type="KEGG" id="ache:ACHE_41260S"/>
<dbReference type="Pfam" id="PF05486">
    <property type="entry name" value="SRP9-21"/>
    <property type="match status" value="1"/>
</dbReference>
<feature type="compositionally biased region" description="Basic residues" evidence="1">
    <location>
        <begin position="171"/>
        <end position="181"/>
    </location>
</feature>
<dbReference type="GO" id="GO:0005786">
    <property type="term" value="C:signal recognition particle, endoplasmic reticulum targeting"/>
    <property type="evidence" value="ECO:0007669"/>
    <property type="project" value="TreeGrafter"/>
</dbReference>
<proteinExistence type="predicted"/>
<name>A0A7R7VPY9_ASPCH</name>
<dbReference type="InterPro" id="IPR039914">
    <property type="entry name" value="SRP9-like"/>
</dbReference>
<dbReference type="PANTHER" id="PTHR12834">
    <property type="entry name" value="SIGNAL RECOGNITION PARTICLE 9 KDA PROTEIN"/>
    <property type="match status" value="1"/>
</dbReference>
<evidence type="ECO:0000259" key="2">
    <source>
        <dbReference type="Pfam" id="PF05486"/>
    </source>
</evidence>
<feature type="compositionally biased region" description="Low complexity" evidence="1">
    <location>
        <begin position="45"/>
        <end position="73"/>
    </location>
</feature>
<feature type="domain" description="SRP9" evidence="2">
    <location>
        <begin position="5"/>
        <end position="112"/>
    </location>
</feature>
<dbReference type="EMBL" id="AP024419">
    <property type="protein sequence ID" value="BCR88696.1"/>
    <property type="molecule type" value="Genomic_DNA"/>
</dbReference>